<accession>A0A0L9UCS2</accession>
<dbReference type="InterPro" id="IPR041118">
    <property type="entry name" value="Rx_N"/>
</dbReference>
<keyword evidence="1" id="KW-0677">Repeat</keyword>
<evidence type="ECO:0000259" key="5">
    <source>
        <dbReference type="Pfam" id="PF00931"/>
    </source>
</evidence>
<dbReference type="Pfam" id="PF18052">
    <property type="entry name" value="Rx_N"/>
    <property type="match status" value="1"/>
</dbReference>
<dbReference type="InterPro" id="IPR058922">
    <property type="entry name" value="WHD_DRP"/>
</dbReference>
<dbReference type="SUPFAM" id="SSF52540">
    <property type="entry name" value="P-loop containing nucleoside triphosphate hydrolases"/>
    <property type="match status" value="1"/>
</dbReference>
<dbReference type="Gramene" id="KOM40553">
    <property type="protein sequence ID" value="KOM40553"/>
    <property type="gene ID" value="LR48_Vigan04g075100"/>
</dbReference>
<dbReference type="Pfam" id="PF23559">
    <property type="entry name" value="WHD_DRP"/>
    <property type="match status" value="1"/>
</dbReference>
<dbReference type="InterPro" id="IPR002182">
    <property type="entry name" value="NB-ARC"/>
</dbReference>
<evidence type="ECO:0000313" key="9">
    <source>
        <dbReference type="EMBL" id="KOM40553.1"/>
    </source>
</evidence>
<evidence type="ECO:0000259" key="8">
    <source>
        <dbReference type="Pfam" id="PF23598"/>
    </source>
</evidence>
<evidence type="ECO:0000256" key="1">
    <source>
        <dbReference type="ARBA" id="ARBA00022737"/>
    </source>
</evidence>
<dbReference type="Gene3D" id="3.40.50.300">
    <property type="entry name" value="P-loop containing nucleotide triphosphate hydrolases"/>
    <property type="match status" value="1"/>
</dbReference>
<feature type="domain" description="Disease resistance R13L4/SHOC-2-like LRR" evidence="8">
    <location>
        <begin position="574"/>
        <end position="771"/>
    </location>
</feature>
<dbReference type="InterPro" id="IPR036388">
    <property type="entry name" value="WH-like_DNA-bd_sf"/>
</dbReference>
<evidence type="ECO:0000259" key="6">
    <source>
        <dbReference type="Pfam" id="PF18052"/>
    </source>
</evidence>
<sequence length="864" mass="98814">MAESFLFSTAESLIAKLASRAFQEVSRVVDLYDDLQDLTNTLSLVKAVLLDAQQKHEHNNELRQWLIQLKTVFSAAEDVLDEFECQTLRKKVVKVHGSTKDKVSHFFSTSNPLIFRYKMAQQIKDISSILDKVAADRHKFSLQIIDVDQRVVRRRDMTYSRVSDSDVVGRKYDKEKITEHLMQQNPKNDDTSLSVIPIVGIGGLGKTTLAKFVFNDNKIQECFPLQMWVCVSDDFDLKQLIIKIIHSANDVASVDAYPPQPNLNMLDLEQLQNQLKNKLSGQKFLLVLDDVWNEDRVKWVELRNLIQVSAAGSKILVTTRSHSIASMMGTVPSWTIEGLSDEDSLSLFVKWAFKEGEKQKHPDLVNIGREIVKKCKGVPLAVRTLGSLLFSKFEAREWEYVRDNEIWNLPQKKEDILHALKLSYDLMPSYLRQLFVLFSLYPKDYVFYNFDITSLWGVLGLIAPPTSNMTLEDVGNQYLHELLSRSFLQDFQNFGTFYSFRIHDLVHDLALFVAMDECLHINSNIQNIPDNIRHLSFAENILLGNLVTKKSAVVRTVMFPNGVAAANCEAILKTFLGKFKCLRVLDLSRATFETLPRNISKLKHLRYLDISKNPNIKRLPDSICKLQSLQVLMLDGCTELEALPKGLRKLISLRDFSFCTKQTVFPVNEIAKLRSLELFTVESCHNVESMFGGVNFPIIRTLHVSDCRSLKSLGLDGQNFPQLEALIVEKCNNLDLELWNGQHEEERSKLKLKLLSFYGLSQLMALPKWIQEADNSLQCLYVSNCHNIETLPDWLTTLTDLKTLTIIDCPKLVSLPDNIDHLSSLQNLRIQGCADLFEKYEPHMGEFWPKISHIENILIDEPEA</sequence>
<dbReference type="EMBL" id="CM003374">
    <property type="protein sequence ID" value="KOM40553.1"/>
    <property type="molecule type" value="Genomic_DNA"/>
</dbReference>
<dbReference type="Pfam" id="PF23598">
    <property type="entry name" value="LRR_14"/>
    <property type="match status" value="1"/>
</dbReference>
<dbReference type="InterPro" id="IPR032675">
    <property type="entry name" value="LRR_dom_sf"/>
</dbReference>
<dbReference type="InterPro" id="IPR027417">
    <property type="entry name" value="P-loop_NTPase"/>
</dbReference>
<feature type="domain" description="Disease resistance N-terminal" evidence="6">
    <location>
        <begin position="11"/>
        <end position="98"/>
    </location>
</feature>
<dbReference type="GO" id="GO:0043531">
    <property type="term" value="F:ADP binding"/>
    <property type="evidence" value="ECO:0007669"/>
    <property type="project" value="InterPro"/>
</dbReference>
<keyword evidence="3" id="KW-0611">Plant defense</keyword>
<dbReference type="PRINTS" id="PR00364">
    <property type="entry name" value="DISEASERSIST"/>
</dbReference>
<dbReference type="OMA" id="NSANDQY"/>
<dbReference type="PANTHER" id="PTHR36766">
    <property type="entry name" value="PLANT BROAD-SPECTRUM MILDEW RESISTANCE PROTEIN RPW8"/>
    <property type="match status" value="1"/>
</dbReference>
<dbReference type="Gene3D" id="1.20.5.4130">
    <property type="match status" value="1"/>
</dbReference>
<keyword evidence="2" id="KW-0547">Nucleotide-binding</keyword>
<keyword evidence="4" id="KW-0067">ATP-binding</keyword>
<dbReference type="InterPro" id="IPR042197">
    <property type="entry name" value="Apaf_helical"/>
</dbReference>
<dbReference type="PANTHER" id="PTHR36766:SF61">
    <property type="entry name" value="NB-ARC DOMAIN DISEASE RESISTANCE PROTEIN"/>
    <property type="match status" value="1"/>
</dbReference>
<evidence type="ECO:0000256" key="4">
    <source>
        <dbReference type="ARBA" id="ARBA00022840"/>
    </source>
</evidence>
<dbReference type="Pfam" id="PF00931">
    <property type="entry name" value="NB-ARC"/>
    <property type="match status" value="1"/>
</dbReference>
<dbReference type="FunFam" id="3.40.50.300:FF:001091">
    <property type="entry name" value="Probable disease resistance protein At1g61300"/>
    <property type="match status" value="1"/>
</dbReference>
<proteinExistence type="predicted"/>
<name>A0A0L9UCS2_PHAAN</name>
<gene>
    <name evidence="9" type="ORF">LR48_Vigan04g075100</name>
</gene>
<evidence type="ECO:0000256" key="3">
    <source>
        <dbReference type="ARBA" id="ARBA00022821"/>
    </source>
</evidence>
<dbReference type="Gene3D" id="1.10.8.430">
    <property type="entry name" value="Helical domain of apoptotic protease-activating factors"/>
    <property type="match status" value="1"/>
</dbReference>
<dbReference type="AlphaFoldDB" id="A0A0L9UCS2"/>
<dbReference type="SUPFAM" id="SSF52058">
    <property type="entry name" value="L domain-like"/>
    <property type="match status" value="1"/>
</dbReference>
<dbReference type="GO" id="GO:0006952">
    <property type="term" value="P:defense response"/>
    <property type="evidence" value="ECO:0007669"/>
    <property type="project" value="UniProtKB-KW"/>
</dbReference>
<evidence type="ECO:0000259" key="7">
    <source>
        <dbReference type="Pfam" id="PF23559"/>
    </source>
</evidence>
<evidence type="ECO:0000313" key="10">
    <source>
        <dbReference type="Proteomes" id="UP000053144"/>
    </source>
</evidence>
<dbReference type="GO" id="GO:0005524">
    <property type="term" value="F:ATP binding"/>
    <property type="evidence" value="ECO:0007669"/>
    <property type="project" value="UniProtKB-KW"/>
</dbReference>
<dbReference type="InterPro" id="IPR055414">
    <property type="entry name" value="LRR_R13L4/SHOC2-like"/>
</dbReference>
<dbReference type="Gene3D" id="1.10.10.10">
    <property type="entry name" value="Winged helix-like DNA-binding domain superfamily/Winged helix DNA-binding domain"/>
    <property type="match status" value="1"/>
</dbReference>
<protein>
    <submittedName>
        <fullName evidence="9">Uncharacterized protein</fullName>
    </submittedName>
</protein>
<feature type="domain" description="NB-ARC" evidence="5">
    <location>
        <begin position="171"/>
        <end position="355"/>
    </location>
</feature>
<dbReference type="GO" id="GO:0051707">
    <property type="term" value="P:response to other organism"/>
    <property type="evidence" value="ECO:0007669"/>
    <property type="project" value="UniProtKB-ARBA"/>
</dbReference>
<dbReference type="Gene3D" id="3.80.10.10">
    <property type="entry name" value="Ribonuclease Inhibitor"/>
    <property type="match status" value="2"/>
</dbReference>
<evidence type="ECO:0000256" key="2">
    <source>
        <dbReference type="ARBA" id="ARBA00022741"/>
    </source>
</evidence>
<dbReference type="OrthoDB" id="2018467at2759"/>
<organism evidence="9 10">
    <name type="scientific">Phaseolus angularis</name>
    <name type="common">Azuki bean</name>
    <name type="synonym">Vigna angularis</name>
    <dbReference type="NCBI Taxonomy" id="3914"/>
    <lineage>
        <taxon>Eukaryota</taxon>
        <taxon>Viridiplantae</taxon>
        <taxon>Streptophyta</taxon>
        <taxon>Embryophyta</taxon>
        <taxon>Tracheophyta</taxon>
        <taxon>Spermatophyta</taxon>
        <taxon>Magnoliopsida</taxon>
        <taxon>eudicotyledons</taxon>
        <taxon>Gunneridae</taxon>
        <taxon>Pentapetalae</taxon>
        <taxon>rosids</taxon>
        <taxon>fabids</taxon>
        <taxon>Fabales</taxon>
        <taxon>Fabaceae</taxon>
        <taxon>Papilionoideae</taxon>
        <taxon>50 kb inversion clade</taxon>
        <taxon>NPAAA clade</taxon>
        <taxon>indigoferoid/millettioid clade</taxon>
        <taxon>Phaseoleae</taxon>
        <taxon>Vigna</taxon>
    </lineage>
</organism>
<dbReference type="Proteomes" id="UP000053144">
    <property type="component" value="Chromosome 4"/>
</dbReference>
<feature type="domain" description="Disease resistance protein winged helix" evidence="7">
    <location>
        <begin position="440"/>
        <end position="510"/>
    </location>
</feature>
<reference evidence="10" key="1">
    <citation type="journal article" date="2015" name="Proc. Natl. Acad. Sci. U.S.A.">
        <title>Genome sequencing of adzuki bean (Vigna angularis) provides insight into high starch and low fat accumulation and domestication.</title>
        <authorList>
            <person name="Yang K."/>
            <person name="Tian Z."/>
            <person name="Chen C."/>
            <person name="Luo L."/>
            <person name="Zhao B."/>
            <person name="Wang Z."/>
            <person name="Yu L."/>
            <person name="Li Y."/>
            <person name="Sun Y."/>
            <person name="Li W."/>
            <person name="Chen Y."/>
            <person name="Li Y."/>
            <person name="Zhang Y."/>
            <person name="Ai D."/>
            <person name="Zhao J."/>
            <person name="Shang C."/>
            <person name="Ma Y."/>
            <person name="Wu B."/>
            <person name="Wang M."/>
            <person name="Gao L."/>
            <person name="Sun D."/>
            <person name="Zhang P."/>
            <person name="Guo F."/>
            <person name="Wang W."/>
            <person name="Li Y."/>
            <person name="Wang J."/>
            <person name="Varshney R.K."/>
            <person name="Wang J."/>
            <person name="Ling H.Q."/>
            <person name="Wan P."/>
        </authorList>
    </citation>
    <scope>NUCLEOTIDE SEQUENCE</scope>
    <source>
        <strain evidence="10">cv. Jingnong 6</strain>
    </source>
</reference>